<keyword evidence="6" id="KW-1185">Reference proteome</keyword>
<evidence type="ECO:0000256" key="2">
    <source>
        <dbReference type="ARBA" id="ARBA00022692"/>
    </source>
</evidence>
<dbReference type="Gene3D" id="3.40.50.300">
    <property type="entry name" value="P-loop containing nucleotide triphosphate hydrolases"/>
    <property type="match status" value="1"/>
</dbReference>
<proteinExistence type="predicted"/>
<organism evidence="5 6">
    <name type="scientific">Stenomitos frigidus AS-A4</name>
    <dbReference type="NCBI Taxonomy" id="2933935"/>
    <lineage>
        <taxon>Bacteria</taxon>
        <taxon>Bacillati</taxon>
        <taxon>Cyanobacteriota</taxon>
        <taxon>Cyanophyceae</taxon>
        <taxon>Leptolyngbyales</taxon>
        <taxon>Leptolyngbyaceae</taxon>
        <taxon>Stenomitos</taxon>
    </lineage>
</organism>
<evidence type="ECO:0000256" key="1">
    <source>
        <dbReference type="ARBA" id="ARBA00004141"/>
    </source>
</evidence>
<comment type="subcellular location">
    <subcellularLocation>
        <location evidence="1">Membrane</location>
        <topology evidence="1">Multi-pass membrane protein</topology>
    </subcellularLocation>
</comment>
<dbReference type="SUPFAM" id="SSF52540">
    <property type="entry name" value="P-loop containing nucleoside triphosphate hydrolases"/>
    <property type="match status" value="1"/>
</dbReference>
<keyword evidence="2" id="KW-0812">Transmembrane</keyword>
<dbReference type="EMBL" id="JAMPLM010000004">
    <property type="protein sequence ID" value="MEP1058227.1"/>
    <property type="molecule type" value="Genomic_DNA"/>
</dbReference>
<evidence type="ECO:0000256" key="4">
    <source>
        <dbReference type="ARBA" id="ARBA00023136"/>
    </source>
</evidence>
<evidence type="ECO:0000313" key="5">
    <source>
        <dbReference type="EMBL" id="MEP1058227.1"/>
    </source>
</evidence>
<dbReference type="Proteomes" id="UP001476950">
    <property type="component" value="Unassembled WGS sequence"/>
</dbReference>
<keyword evidence="4" id="KW-0472">Membrane</keyword>
<keyword evidence="3" id="KW-1133">Transmembrane helix</keyword>
<protein>
    <submittedName>
        <fullName evidence="5">DUF697 domain-containing protein</fullName>
    </submittedName>
</protein>
<name>A0ABV0KG60_9CYAN</name>
<dbReference type="InterPro" id="IPR021147">
    <property type="entry name" value="DUF697"/>
</dbReference>
<dbReference type="Pfam" id="PF05128">
    <property type="entry name" value="DUF697"/>
    <property type="match status" value="1"/>
</dbReference>
<evidence type="ECO:0000313" key="6">
    <source>
        <dbReference type="Proteomes" id="UP001476950"/>
    </source>
</evidence>
<accession>A0ABV0KG60</accession>
<gene>
    <name evidence="5" type="ORF">NDI38_07210</name>
</gene>
<evidence type="ECO:0000256" key="3">
    <source>
        <dbReference type="ARBA" id="ARBA00022989"/>
    </source>
</evidence>
<sequence>MQRPLLVGGSLLALSAGGLDILHHLAGEWGLYAVFALLGAAGVQWLNKRSEQKRTTPQAPLMVDSATMKRTLAEVKQVITRLKAEIDDPAEKVSCAAAQPRVLRLQSQVAQLTNDLNREELRIAVMGAKGTGKTTLCQLLQSAWGDEVPQTLHFNEVPGFDATTTIGLTADLLALQAAIAADLVLFVITGDLTESELQVVKRLAANKRTVLVFNKLDQYLPTDRQIVLEQLRLHMGAVLSAGDVVTIATAPTPIKVRQHQPDGAVKEWLEAQPPALTDLTQRLEQILAQESQQLVLASSLNHAVTLKTQAKTVLSDVRRTRALPVVEQFQWVAAGAAFASPIPTLDVLATAAINAQMILDLGTLYRQKFSLQQAQKMATTLGSLILKLGLVELSTQAIASLLKVNALTYVAGGCIQGVSAAYLTRIVGLSLIEYFDAQEPNLTLTEASPLAIERFSQIVQSVFQKNQQLTFLQNFVWQAMERVVSPAASQQTPLTALPPLSTPTAPAEPLRLPLKTAVALSEALGERQEVSMLDENRSSVRLSVSSLDPTSIASN</sequence>
<reference evidence="5 6" key="1">
    <citation type="submission" date="2022-04" db="EMBL/GenBank/DDBJ databases">
        <title>Positive selection, recombination, and allopatry shape intraspecific diversity of widespread and dominant cyanobacteria.</title>
        <authorList>
            <person name="Wei J."/>
            <person name="Shu W."/>
            <person name="Hu C."/>
        </authorList>
    </citation>
    <scope>NUCLEOTIDE SEQUENCE [LARGE SCALE GENOMIC DNA]</scope>
    <source>
        <strain evidence="5 6">AS-A4</strain>
    </source>
</reference>
<dbReference type="RefSeq" id="WP_242033767.1">
    <property type="nucleotide sequence ID" value="NZ_JAMPLM010000004.1"/>
</dbReference>
<comment type="caution">
    <text evidence="5">The sequence shown here is derived from an EMBL/GenBank/DDBJ whole genome shotgun (WGS) entry which is preliminary data.</text>
</comment>
<dbReference type="CDD" id="cd00882">
    <property type="entry name" value="Ras_like_GTPase"/>
    <property type="match status" value="1"/>
</dbReference>
<dbReference type="InterPro" id="IPR027417">
    <property type="entry name" value="P-loop_NTPase"/>
</dbReference>